<sequence length="312" mass="35395">MLGYIEAEKPELRLREFAIYNGWYCGLCKQAGRDYGQLLRLGLSYDMAFLGLFLGALEEGPETIRQEHCIAHPVRKKNVVYDPVLAYAADMMALLGWENYLDDRKDRDTDRDPLSERLLKTASAPGLRRAYQKARGNHPETAAGIREALEALGALEEQNCSRPDLPAEAFAKVMQTVFDGRLRQTGADANVRRIVSEFSSHLGRWIYLLDAADDLEKDRSSGAYNPLLAAADGGQDEALIREEIRPVLYHHLGRMTDAYELLDIRKNRELLNNILYLGLRRKTDQVLDPSCSNRKNDIAQRKAEQNDIERSI</sequence>
<feature type="compositionally biased region" description="Basic and acidic residues" evidence="1">
    <location>
        <begin position="294"/>
        <end position="312"/>
    </location>
</feature>
<dbReference type="AlphaFoldDB" id="A0A1I7GFL5"/>
<reference evidence="2 3" key="1">
    <citation type="submission" date="2016-10" db="EMBL/GenBank/DDBJ databases">
        <authorList>
            <person name="de Groot N.N."/>
        </authorList>
    </citation>
    <scope>NUCLEOTIDE SEQUENCE [LARGE SCALE GENOMIC DNA]</scope>
    <source>
        <strain evidence="2 3">KHGC13</strain>
    </source>
</reference>
<accession>A0A1I7GFL5</accession>
<dbReference type="InterPro" id="IPR043740">
    <property type="entry name" value="DUF5685"/>
</dbReference>
<gene>
    <name evidence="2" type="ORF">SAMN05216508_10667</name>
</gene>
<dbReference type="RefSeq" id="WP_090470727.1">
    <property type="nucleotide sequence ID" value="NZ_FOWF01000007.1"/>
</dbReference>
<protein>
    <submittedName>
        <fullName evidence="2">Uncharacterized protein</fullName>
    </submittedName>
</protein>
<dbReference type="Pfam" id="PF18937">
    <property type="entry name" value="DUF5685"/>
    <property type="match status" value="1"/>
</dbReference>
<evidence type="ECO:0000313" key="3">
    <source>
        <dbReference type="Proteomes" id="UP000198817"/>
    </source>
</evidence>
<proteinExistence type="predicted"/>
<evidence type="ECO:0000256" key="1">
    <source>
        <dbReference type="SAM" id="MobiDB-lite"/>
    </source>
</evidence>
<organism evidence="2 3">
    <name type="scientific">Eubacterium pyruvativorans</name>
    <dbReference type="NCBI Taxonomy" id="155865"/>
    <lineage>
        <taxon>Bacteria</taxon>
        <taxon>Bacillati</taxon>
        <taxon>Bacillota</taxon>
        <taxon>Clostridia</taxon>
        <taxon>Eubacteriales</taxon>
        <taxon>Eubacteriaceae</taxon>
        <taxon>Eubacterium</taxon>
    </lineage>
</organism>
<dbReference type="EMBL" id="FPBT01000006">
    <property type="protein sequence ID" value="SFU47056.1"/>
    <property type="molecule type" value="Genomic_DNA"/>
</dbReference>
<feature type="region of interest" description="Disordered" evidence="1">
    <location>
        <begin position="290"/>
        <end position="312"/>
    </location>
</feature>
<keyword evidence="3" id="KW-1185">Reference proteome</keyword>
<dbReference type="Proteomes" id="UP000198817">
    <property type="component" value="Unassembled WGS sequence"/>
</dbReference>
<dbReference type="STRING" id="155865.SAMN05216515_10767"/>
<name>A0A1I7GFL5_9FIRM</name>
<evidence type="ECO:0000313" key="2">
    <source>
        <dbReference type="EMBL" id="SFU47056.1"/>
    </source>
</evidence>
<dbReference type="OrthoDB" id="1722540at2"/>